<dbReference type="InterPro" id="IPR007751">
    <property type="entry name" value="DUF676_lipase-like"/>
</dbReference>
<name>A0A2I2G0S8_9EURO</name>
<dbReference type="PANTHER" id="PTHR48182:SF2">
    <property type="entry name" value="PROTEIN SERAC1"/>
    <property type="match status" value="1"/>
</dbReference>
<evidence type="ECO:0000256" key="6">
    <source>
        <dbReference type="ARBA" id="ARBA00023128"/>
    </source>
</evidence>
<accession>A0A2I2G0S8</accession>
<dbReference type="GO" id="GO:0016020">
    <property type="term" value="C:membrane"/>
    <property type="evidence" value="ECO:0007669"/>
    <property type="project" value="UniProtKB-SubCell"/>
</dbReference>
<dbReference type="Gene3D" id="3.40.50.1820">
    <property type="entry name" value="alpha/beta hydrolase"/>
    <property type="match status" value="1"/>
</dbReference>
<dbReference type="AlphaFoldDB" id="A0A2I2G0S8"/>
<evidence type="ECO:0000313" key="10">
    <source>
        <dbReference type="Proteomes" id="UP000234275"/>
    </source>
</evidence>
<protein>
    <submittedName>
        <fullName evidence="9">Ribonuclease-like protein p/mrp subunit</fullName>
    </submittedName>
</protein>
<dbReference type="Pfam" id="PF05057">
    <property type="entry name" value="DUF676"/>
    <property type="match status" value="1"/>
</dbReference>
<dbReference type="EMBL" id="MSFO01000006">
    <property type="protein sequence ID" value="PLB46479.1"/>
    <property type="molecule type" value="Genomic_DNA"/>
</dbReference>
<gene>
    <name evidence="9" type="ORF">P170DRAFT_427797</name>
</gene>
<evidence type="ECO:0000259" key="8">
    <source>
        <dbReference type="Pfam" id="PF05057"/>
    </source>
</evidence>
<dbReference type="InterPro" id="IPR029058">
    <property type="entry name" value="AB_hydrolase_fold"/>
</dbReference>
<proteinExistence type="inferred from homology"/>
<evidence type="ECO:0000256" key="2">
    <source>
        <dbReference type="ARBA" id="ARBA00004240"/>
    </source>
</evidence>
<dbReference type="OrthoDB" id="5086500at2759"/>
<keyword evidence="6" id="KW-0496">Mitochondrion</keyword>
<comment type="caution">
    <text evidence="9">The sequence shown here is derived from an EMBL/GenBank/DDBJ whole genome shotgun (WGS) entry which is preliminary data.</text>
</comment>
<dbReference type="InterPro" id="IPR052374">
    <property type="entry name" value="SERAC1"/>
</dbReference>
<dbReference type="GeneID" id="36555498"/>
<dbReference type="Proteomes" id="UP000234275">
    <property type="component" value="Unassembled WGS sequence"/>
</dbReference>
<dbReference type="SUPFAM" id="SSF53474">
    <property type="entry name" value="alpha/beta-Hydrolases"/>
    <property type="match status" value="1"/>
</dbReference>
<comment type="subcellular location">
    <subcellularLocation>
        <location evidence="2">Endoplasmic reticulum</location>
    </subcellularLocation>
    <subcellularLocation>
        <location evidence="3">Membrane</location>
    </subcellularLocation>
    <subcellularLocation>
        <location evidence="1">Mitochondrion</location>
    </subcellularLocation>
</comment>
<feature type="domain" description="DUF676" evidence="8">
    <location>
        <begin position="91"/>
        <end position="175"/>
    </location>
</feature>
<evidence type="ECO:0000256" key="3">
    <source>
        <dbReference type="ARBA" id="ARBA00004370"/>
    </source>
</evidence>
<evidence type="ECO:0000256" key="5">
    <source>
        <dbReference type="ARBA" id="ARBA00022824"/>
    </source>
</evidence>
<dbReference type="RefSeq" id="XP_024701781.1">
    <property type="nucleotide sequence ID" value="XM_024847799.1"/>
</dbReference>
<dbReference type="VEuPathDB" id="FungiDB:P170DRAFT_427797"/>
<keyword evidence="7" id="KW-0472">Membrane</keyword>
<keyword evidence="10" id="KW-1185">Reference proteome</keyword>
<organism evidence="9 10">
    <name type="scientific">Aspergillus steynii IBT 23096</name>
    <dbReference type="NCBI Taxonomy" id="1392250"/>
    <lineage>
        <taxon>Eukaryota</taxon>
        <taxon>Fungi</taxon>
        <taxon>Dikarya</taxon>
        <taxon>Ascomycota</taxon>
        <taxon>Pezizomycotina</taxon>
        <taxon>Eurotiomycetes</taxon>
        <taxon>Eurotiomycetidae</taxon>
        <taxon>Eurotiales</taxon>
        <taxon>Aspergillaceae</taxon>
        <taxon>Aspergillus</taxon>
        <taxon>Aspergillus subgen. Circumdati</taxon>
    </lineage>
</organism>
<evidence type="ECO:0000313" key="9">
    <source>
        <dbReference type="EMBL" id="PLB46479.1"/>
    </source>
</evidence>
<reference evidence="9 10" key="1">
    <citation type="submission" date="2016-12" db="EMBL/GenBank/DDBJ databases">
        <title>The genomes of Aspergillus section Nigri reveals drivers in fungal speciation.</title>
        <authorList>
            <consortium name="DOE Joint Genome Institute"/>
            <person name="Vesth T.C."/>
            <person name="Nybo J."/>
            <person name="Theobald S."/>
            <person name="Brandl J."/>
            <person name="Frisvad J.C."/>
            <person name="Nielsen K.F."/>
            <person name="Lyhne E.K."/>
            <person name="Kogle M.E."/>
            <person name="Kuo A."/>
            <person name="Riley R."/>
            <person name="Clum A."/>
            <person name="Nolan M."/>
            <person name="Lipzen A."/>
            <person name="Salamov A."/>
            <person name="Henrissat B."/>
            <person name="Wiebenga A."/>
            <person name="De Vries R.P."/>
            <person name="Grigoriev I.V."/>
            <person name="Mortensen U.H."/>
            <person name="Andersen M.R."/>
            <person name="Baker S.E."/>
        </authorList>
    </citation>
    <scope>NUCLEOTIDE SEQUENCE [LARGE SCALE GENOMIC DNA]</scope>
    <source>
        <strain evidence="9 10">IBT 23096</strain>
    </source>
</reference>
<keyword evidence="5" id="KW-0256">Endoplasmic reticulum</keyword>
<dbReference type="GO" id="GO:0005783">
    <property type="term" value="C:endoplasmic reticulum"/>
    <property type="evidence" value="ECO:0007669"/>
    <property type="project" value="UniProtKB-SubCell"/>
</dbReference>
<comment type="similarity">
    <text evidence="4">Belongs to the putative lipase ROG1 family.</text>
</comment>
<evidence type="ECO:0000256" key="1">
    <source>
        <dbReference type="ARBA" id="ARBA00004173"/>
    </source>
</evidence>
<evidence type="ECO:0000256" key="7">
    <source>
        <dbReference type="ARBA" id="ARBA00023136"/>
    </source>
</evidence>
<dbReference type="GO" id="GO:0005739">
    <property type="term" value="C:mitochondrion"/>
    <property type="evidence" value="ECO:0007669"/>
    <property type="project" value="UniProtKB-SubCell"/>
</dbReference>
<evidence type="ECO:0000256" key="4">
    <source>
        <dbReference type="ARBA" id="ARBA00007920"/>
    </source>
</evidence>
<sequence>MPRIILKRKELRESDTSESEEEETAALTTVYCGENPVIDIVAVHGLNGDAFKSFTSKKTGKFWLGDQAMLPKDMPDCRILTFSYPASVAAVFGRTSSDTILQHATTLVQELAADRQIERATERPIIFLCHSLGGIIVKRALIYSESRKAKKTEHIHSIFVSTYGIMFFGTPHHGSSKAILANYVQRMVNVLPSKVVDTGSQLLEALREGSEILQDITDNFQPKMRHFHVFFFWEQQKSNLGVKWDYIVAQTSAAPIMDDTDRAGIKADHHSICKFATRTSPGYRLVIATLMRYSDEAPSKIKRRWTETREIIRSIRRNEAREIYHESD</sequence>
<dbReference type="PANTHER" id="PTHR48182">
    <property type="entry name" value="PROTEIN SERAC1"/>
    <property type="match status" value="1"/>
</dbReference>